<dbReference type="EMBL" id="CP150637">
    <property type="protein sequence ID" value="WZW87153.1"/>
    <property type="molecule type" value="Genomic_DNA"/>
</dbReference>
<proteinExistence type="predicted"/>
<sequence length="200" mass="23045">MATFYSLSKCCARNWIPPSICTLYGLKEIVILGYSMGAYGAIIYSSIMTFDIPQRILLFGPKVNLYSRRVKKVYEVLSNNKYKELYDIADCISELPDLKYKSFIFVYGEQDLLDAESIMFYQNLFQKKGNINYKIFSVLNSGHELFRSFKLVGLPKVLRLIFNGSFPDEIKQGSMHKKLVLSDLAKLRKLQGKDRINRGC</sequence>
<organism evidence="1 2">
    <name type="scientific">Ignatzschineria larvae DSM 13226</name>
    <dbReference type="NCBI Taxonomy" id="1111732"/>
    <lineage>
        <taxon>Bacteria</taxon>
        <taxon>Pseudomonadati</taxon>
        <taxon>Pseudomonadota</taxon>
        <taxon>Gammaproteobacteria</taxon>
        <taxon>Cardiobacteriales</taxon>
        <taxon>Ignatzschineriaceae</taxon>
        <taxon>Ignatzschineria</taxon>
    </lineage>
</organism>
<keyword evidence="2" id="KW-1185">Reference proteome</keyword>
<dbReference type="InterPro" id="IPR029058">
    <property type="entry name" value="AB_hydrolase_fold"/>
</dbReference>
<evidence type="ECO:0000313" key="1">
    <source>
        <dbReference type="EMBL" id="WZW87153.1"/>
    </source>
</evidence>
<reference evidence="1 2" key="1">
    <citation type="submission" date="2024-03" db="EMBL/GenBank/DDBJ databases">
        <title>Complete Genome Sequence and Annotation of Ignatzschineria larvae DSM 13226.</title>
        <authorList>
            <person name="Cantrell E."/>
            <person name="Burcham Z.M."/>
        </authorList>
    </citation>
    <scope>NUCLEOTIDE SEQUENCE [LARGE SCALE GENOMIC DNA]</scope>
    <source>
        <strain evidence="1 2">DSM 13226</strain>
    </source>
</reference>
<name>A0ABZ3BZG4_9GAMM</name>
<protein>
    <submittedName>
        <fullName evidence="1">Uncharacterized protein</fullName>
    </submittedName>
</protein>
<accession>A0ABZ3BZG4</accession>
<dbReference type="SUPFAM" id="SSF53474">
    <property type="entry name" value="alpha/beta-Hydrolases"/>
    <property type="match status" value="1"/>
</dbReference>
<evidence type="ECO:0000313" key="2">
    <source>
        <dbReference type="Proteomes" id="UP001449178"/>
    </source>
</evidence>
<gene>
    <name evidence="1" type="ORF">WMO13_07150</name>
</gene>
<dbReference type="Proteomes" id="UP001449178">
    <property type="component" value="Chromosome"/>
</dbReference>
<dbReference type="RefSeq" id="WP_342386826.1">
    <property type="nucleotide sequence ID" value="NZ_CP150637.1"/>
</dbReference>